<proteinExistence type="predicted"/>
<gene>
    <name evidence="1" type="ORF">V6N11_019043</name>
</gene>
<reference evidence="1 2" key="1">
    <citation type="journal article" date="2024" name="G3 (Bethesda)">
        <title>Genome assembly of Hibiscus sabdariffa L. provides insights into metabolisms of medicinal natural products.</title>
        <authorList>
            <person name="Kim T."/>
        </authorList>
    </citation>
    <scope>NUCLEOTIDE SEQUENCE [LARGE SCALE GENOMIC DNA]</scope>
    <source>
        <strain evidence="1">TK-2024</strain>
        <tissue evidence="1">Old leaves</tissue>
    </source>
</reference>
<dbReference type="EMBL" id="JBBPBN010000028">
    <property type="protein sequence ID" value="KAK9006709.1"/>
    <property type="molecule type" value="Genomic_DNA"/>
</dbReference>
<evidence type="ECO:0000313" key="1">
    <source>
        <dbReference type="EMBL" id="KAK9006709.1"/>
    </source>
</evidence>
<protein>
    <submittedName>
        <fullName evidence="1">Uncharacterized protein</fullName>
    </submittedName>
</protein>
<dbReference type="Proteomes" id="UP001396334">
    <property type="component" value="Unassembled WGS sequence"/>
</dbReference>
<comment type="caution">
    <text evidence="1">The sequence shown here is derived from an EMBL/GenBank/DDBJ whole genome shotgun (WGS) entry which is preliminary data.</text>
</comment>
<evidence type="ECO:0000313" key="2">
    <source>
        <dbReference type="Proteomes" id="UP001396334"/>
    </source>
</evidence>
<name>A0ABR2R1G8_9ROSI</name>
<sequence>MEEVDILMFYATYLKRLGSFTGSLSGFARNFGLSSDVTRACLLLGVGGCEEVNMRCLPLESDEEGNQEILCLSWITSLTSFDLSGFSTDGDDESGLVAVNVGVDLTVRRYVGITTDLAVIYHVVSELLSLKGATLWKLKSVTTEMGIICLDDIFLGVR</sequence>
<keyword evidence="2" id="KW-1185">Reference proteome</keyword>
<organism evidence="1 2">
    <name type="scientific">Hibiscus sabdariffa</name>
    <name type="common">roselle</name>
    <dbReference type="NCBI Taxonomy" id="183260"/>
    <lineage>
        <taxon>Eukaryota</taxon>
        <taxon>Viridiplantae</taxon>
        <taxon>Streptophyta</taxon>
        <taxon>Embryophyta</taxon>
        <taxon>Tracheophyta</taxon>
        <taxon>Spermatophyta</taxon>
        <taxon>Magnoliopsida</taxon>
        <taxon>eudicotyledons</taxon>
        <taxon>Gunneridae</taxon>
        <taxon>Pentapetalae</taxon>
        <taxon>rosids</taxon>
        <taxon>malvids</taxon>
        <taxon>Malvales</taxon>
        <taxon>Malvaceae</taxon>
        <taxon>Malvoideae</taxon>
        <taxon>Hibiscus</taxon>
    </lineage>
</organism>
<accession>A0ABR2R1G8</accession>